<protein>
    <submittedName>
        <fullName evidence="2">DUF2271 domain-containing protein</fullName>
    </submittedName>
</protein>
<comment type="caution">
    <text evidence="2">The sequence shown here is derived from an EMBL/GenBank/DDBJ whole genome shotgun (WGS) entry which is preliminary data.</text>
</comment>
<accession>A0ABU1F658</accession>
<dbReference type="Pfam" id="PF10029">
    <property type="entry name" value="DUF2271"/>
    <property type="match status" value="1"/>
</dbReference>
<name>A0ABU1F658_9RHOB</name>
<dbReference type="PIRSF" id="PIRSF014995">
    <property type="entry name" value="UCP014995"/>
    <property type="match status" value="1"/>
</dbReference>
<dbReference type="Proteomes" id="UP001247754">
    <property type="component" value="Unassembled WGS sequence"/>
</dbReference>
<evidence type="ECO:0000313" key="3">
    <source>
        <dbReference type="Proteomes" id="UP001247754"/>
    </source>
</evidence>
<feature type="chain" id="PRO_5046117314" evidence="1">
    <location>
        <begin position="32"/>
        <end position="182"/>
    </location>
</feature>
<evidence type="ECO:0000313" key="2">
    <source>
        <dbReference type="EMBL" id="MDR5652357.1"/>
    </source>
</evidence>
<proteinExistence type="predicted"/>
<organism evidence="2 3">
    <name type="scientific">Ruixingdingia sedimenti</name>
    <dbReference type="NCBI Taxonomy" id="3073604"/>
    <lineage>
        <taxon>Bacteria</taxon>
        <taxon>Pseudomonadati</taxon>
        <taxon>Pseudomonadota</taxon>
        <taxon>Alphaproteobacteria</taxon>
        <taxon>Rhodobacterales</taxon>
        <taxon>Paracoccaceae</taxon>
        <taxon>Ruixingdingia</taxon>
    </lineage>
</organism>
<evidence type="ECO:0000256" key="1">
    <source>
        <dbReference type="SAM" id="SignalP"/>
    </source>
</evidence>
<dbReference type="InterPro" id="IPR014469">
    <property type="entry name" value="DUF2271"/>
</dbReference>
<feature type="signal peptide" evidence="1">
    <location>
        <begin position="1"/>
        <end position="31"/>
    </location>
</feature>
<dbReference type="EMBL" id="JAVKPH010000005">
    <property type="protein sequence ID" value="MDR5652357.1"/>
    <property type="molecule type" value="Genomic_DNA"/>
</dbReference>
<gene>
    <name evidence="2" type="ORF">RGD00_07070</name>
</gene>
<reference evidence="2 3" key="1">
    <citation type="submission" date="2023-09" db="EMBL/GenBank/DDBJ databases">
        <title>Xinfangfangia sedmenti sp. nov., isolated the sedment.</title>
        <authorList>
            <person name="Xu L."/>
        </authorList>
    </citation>
    <scope>NUCLEOTIDE SEQUENCE [LARGE SCALE GENOMIC DNA]</scope>
    <source>
        <strain evidence="2 3">LG-4</strain>
    </source>
</reference>
<keyword evidence="1" id="KW-0732">Signal</keyword>
<sequence>MPTTPQTRTAAARLASAATATAALIATPAAAGGLEVEITLPEIDAAPYYRPYLAAWIEDAAAKEIRGTVAVWYDTRLRDNIGAGFLRSLRTWWRSTGEAMTLPADGISGPTHGPGSHALTIPGDSGVLAALAPGDYVLVAEVAREDGGREVLRAPFAWGGAANAGEAGGDTEITRLRVSVTP</sequence>
<dbReference type="RefSeq" id="WP_310456603.1">
    <property type="nucleotide sequence ID" value="NZ_JAVKPH010000005.1"/>
</dbReference>
<keyword evidence="3" id="KW-1185">Reference proteome</keyword>